<feature type="region of interest" description="Disordered" evidence="1">
    <location>
        <begin position="362"/>
        <end position="387"/>
    </location>
</feature>
<dbReference type="PANTHER" id="PTHR13268">
    <property type="entry name" value="BREAST CARCINOMA AMPLIFIED SEQUENCE 3"/>
    <property type="match status" value="1"/>
</dbReference>
<feature type="compositionally biased region" description="Gly residues" evidence="1">
    <location>
        <begin position="603"/>
        <end position="627"/>
    </location>
</feature>
<feature type="compositionally biased region" description="Acidic residues" evidence="1">
    <location>
        <begin position="1100"/>
        <end position="1119"/>
    </location>
</feature>
<dbReference type="RefSeq" id="XP_017030806.1">
    <property type="nucleotide sequence ID" value="XM_017175317.3"/>
</dbReference>
<feature type="region of interest" description="Disordered" evidence="1">
    <location>
        <begin position="962"/>
        <end position="998"/>
    </location>
</feature>
<dbReference type="InterPro" id="IPR045142">
    <property type="entry name" value="BCAS3-like"/>
</dbReference>
<feature type="compositionally biased region" description="Low complexity" evidence="1">
    <location>
        <begin position="970"/>
        <end position="996"/>
    </location>
</feature>
<dbReference type="Pfam" id="PF12490">
    <property type="entry name" value="BCAS3"/>
    <property type="match status" value="1"/>
</dbReference>
<feature type="domain" description="BCAS3" evidence="2">
    <location>
        <begin position="780"/>
        <end position="839"/>
    </location>
</feature>
<dbReference type="GO" id="GO:0042594">
    <property type="term" value="P:response to starvation"/>
    <property type="evidence" value="ECO:0007669"/>
    <property type="project" value="TreeGrafter"/>
</dbReference>
<gene>
    <name evidence="5" type="primary">rudhira</name>
</gene>
<organism evidence="4 5">
    <name type="scientific">Drosophila kikkawai</name>
    <name type="common">Fruit fly</name>
    <dbReference type="NCBI Taxonomy" id="30033"/>
    <lineage>
        <taxon>Eukaryota</taxon>
        <taxon>Metazoa</taxon>
        <taxon>Ecdysozoa</taxon>
        <taxon>Arthropoda</taxon>
        <taxon>Hexapoda</taxon>
        <taxon>Insecta</taxon>
        <taxon>Pterygota</taxon>
        <taxon>Neoptera</taxon>
        <taxon>Endopterygota</taxon>
        <taxon>Diptera</taxon>
        <taxon>Brachycera</taxon>
        <taxon>Muscomorpha</taxon>
        <taxon>Ephydroidea</taxon>
        <taxon>Drosophilidae</taxon>
        <taxon>Drosophila</taxon>
        <taxon>Sophophora</taxon>
    </lineage>
</organism>
<evidence type="ECO:0000313" key="5">
    <source>
        <dbReference type="RefSeq" id="XP_017030806.1"/>
    </source>
</evidence>
<feature type="compositionally biased region" description="Low complexity" evidence="1">
    <location>
        <begin position="21"/>
        <end position="40"/>
    </location>
</feature>
<reference evidence="5" key="1">
    <citation type="submission" date="2025-08" db="UniProtKB">
        <authorList>
            <consortium name="RefSeq"/>
        </authorList>
    </citation>
    <scope>IDENTIFICATION</scope>
    <source>
        <strain evidence="5">14028-0561.14</strain>
        <tissue evidence="5">Whole fly</tissue>
    </source>
</reference>
<protein>
    <submittedName>
        <fullName evidence="5">Breast carcinoma-amplified sequence 3 homolog isoform X2</fullName>
    </submittedName>
</protein>
<evidence type="ECO:0000313" key="4">
    <source>
        <dbReference type="Proteomes" id="UP001652661"/>
    </source>
</evidence>
<feature type="compositionally biased region" description="Low complexity" evidence="1">
    <location>
        <begin position="366"/>
        <end position="382"/>
    </location>
</feature>
<feature type="region of interest" description="Disordered" evidence="1">
    <location>
        <begin position="592"/>
        <end position="658"/>
    </location>
</feature>
<feature type="compositionally biased region" description="Basic and acidic residues" evidence="1">
    <location>
        <begin position="1120"/>
        <end position="1139"/>
    </location>
</feature>
<dbReference type="GO" id="GO:0006914">
    <property type="term" value="P:autophagy"/>
    <property type="evidence" value="ECO:0007669"/>
    <property type="project" value="InterPro"/>
</dbReference>
<evidence type="ECO:0000256" key="1">
    <source>
        <dbReference type="SAM" id="MobiDB-lite"/>
    </source>
</evidence>
<feature type="compositionally biased region" description="Low complexity" evidence="1">
    <location>
        <begin position="1049"/>
        <end position="1067"/>
    </location>
</feature>
<keyword evidence="4" id="KW-1185">Reference proteome</keyword>
<feature type="region of interest" description="Disordered" evidence="1">
    <location>
        <begin position="1046"/>
        <end position="1139"/>
    </location>
</feature>
<dbReference type="SUPFAM" id="SSF50978">
    <property type="entry name" value="WD40 repeat-like"/>
    <property type="match status" value="1"/>
</dbReference>
<dbReference type="InterPro" id="IPR036322">
    <property type="entry name" value="WD40_repeat_dom_sf"/>
</dbReference>
<proteinExistence type="predicted"/>
<name>A0A6P4J601_DROKI</name>
<feature type="domain" description="BCAS3 WD40" evidence="3">
    <location>
        <begin position="224"/>
        <end position="546"/>
    </location>
</feature>
<dbReference type="Pfam" id="PF21034">
    <property type="entry name" value="BCAS3_WD40"/>
    <property type="match status" value="2"/>
</dbReference>
<feature type="region of interest" description="Disordered" evidence="1">
    <location>
        <begin position="1"/>
        <end position="51"/>
    </location>
</feature>
<evidence type="ECO:0000259" key="3">
    <source>
        <dbReference type="Pfam" id="PF21034"/>
    </source>
</evidence>
<feature type="domain" description="BCAS3 WD40" evidence="3">
    <location>
        <begin position="84"/>
        <end position="187"/>
    </location>
</feature>
<accession>A0A6P4J601</accession>
<dbReference type="InterPro" id="IPR048382">
    <property type="entry name" value="BCAS3_WD40"/>
</dbReference>
<dbReference type="InterPro" id="IPR022175">
    <property type="entry name" value="BCAS3_dom"/>
</dbReference>
<sequence>MSADSPRRHPTGVVGSGLGPGSSVSGSGSGSSHGHVSGSGSRTGTLPAIVPPQTVSDRSILDSAIGFINDVTLANQPVQDPKDTITWARFETCADVSDPRFGDDWELEGNAAPPLLLILGYGLGVQVWAIPANGEAVEVLSWRHGVVTALRVLPTPATAAALDENGRADEPVDAFAEKRPLVALVDGGSAASSGLLAGNSGMGGGGGISTVGGSGGGIGGGGSGAVSAAAQFSAVNFLSLKTGVQVKTIKFKNAVLDIQANRSAVVITFHERIAVFDARTLEDRLTITTCYPSPGINPNPIALGPRWLAYAEHKLLHSKRSGGGCDGEGVPSYTATVLNAAKSLGKGLRELGEQVAAGLTGGTTAGSGASSKSSSFDSASGGPDAKQSGVVTIIDVKHPVKDYSPTSGTPLSATGGSQAAGDPIVAHFVAHSEALVAMEFDSSGMLLLTADRRGHDFHVFRVQPHPVGPSLAAVHHLYVLHRGDTSAKVQHIAFSLDSRWVAVSTLRGTTHVFPITPYGGAMGVRTHTSLHVVNKLSRFHRSAGLGADGRSSSPISHSESTTFVQSLQPYHNPTLPPYPRPAVVQPLAQLRQPFTLGSPPGSAGLGSGVGGGGGGSGGGGGGVGSMGVGINSGIHGGPSGSHSHRQRQRLSSLSDDSGKPLSVCSIFAKSRSWLLEPPMATREQPHRVQRKAVDSLFVMAGHGALIQYDLDTKLASNVAKEKICDDTPIELEVEARAQWNLGRRKDGSQEIIPPLGLDNWLIKDRHASLLLDSAHQFDEPDERAESWLAQVEIITHAGPHRRLWMGPQFVFKNYNTPSGSNLNHVDAEAVEIGVTKTSTTTLPSTAANASALGPAIKDRSSPLNMPLNAATSVGGAGIGGGSSGITTGRSGTGVPVLIESGSYSSIEQSPKLMDRFRHGHLDSDYGHGDTRLKEDLADAMRESPSTAAARRETTGNYFTKDQLDGLTAHNNNNNINNNIIPTKGNTPNSNPNATTSMPMMNHKSQKLEATEAATDYPIRQSFGELSTVVNIDVFDDQLSMSSISTNSRLSLEGPPSQSSPPLSLTNGSSGGGLMDTNLMHFSESAGIAGTAGRQPFEVDVPLDGEDDEDQDEDEDEDEEESRRQRQRDRAEIRLGRRNL</sequence>
<dbReference type="GO" id="GO:0005737">
    <property type="term" value="C:cytoplasm"/>
    <property type="evidence" value="ECO:0007669"/>
    <property type="project" value="TreeGrafter"/>
</dbReference>
<dbReference type="AlphaFoldDB" id="A0A6P4J601"/>
<dbReference type="Proteomes" id="UP001652661">
    <property type="component" value="Chromosome X"/>
</dbReference>
<dbReference type="OrthoDB" id="25778at2759"/>
<evidence type="ECO:0000259" key="2">
    <source>
        <dbReference type="Pfam" id="PF12490"/>
    </source>
</evidence>
<dbReference type="PANTHER" id="PTHR13268:SF0">
    <property type="entry name" value="BCAS3 MICROTUBULE ASSOCIATED CELL MIGRATION FACTOR"/>
    <property type="match status" value="1"/>
</dbReference>